<proteinExistence type="predicted"/>
<dbReference type="GeneID" id="25735090"/>
<keyword evidence="2" id="KW-1185">Reference proteome</keyword>
<dbReference type="Proteomes" id="UP000054498">
    <property type="component" value="Unassembled WGS sequence"/>
</dbReference>
<dbReference type="OrthoDB" id="545151at2759"/>
<evidence type="ECO:0000313" key="1">
    <source>
        <dbReference type="EMBL" id="KIZ05741.1"/>
    </source>
</evidence>
<dbReference type="EMBL" id="KK100462">
    <property type="protein sequence ID" value="KIZ05741.1"/>
    <property type="molecule type" value="Genomic_DNA"/>
</dbReference>
<reference evidence="1 2" key="1">
    <citation type="journal article" date="2013" name="BMC Genomics">
        <title>Reconstruction of the lipid metabolism for the microalga Monoraphidium neglectum from its genome sequence reveals characteristics suitable for biofuel production.</title>
        <authorList>
            <person name="Bogen C."/>
            <person name="Al-Dilaimi A."/>
            <person name="Albersmeier A."/>
            <person name="Wichmann J."/>
            <person name="Grundmann M."/>
            <person name="Rupp O."/>
            <person name="Lauersen K.J."/>
            <person name="Blifernez-Klassen O."/>
            <person name="Kalinowski J."/>
            <person name="Goesmann A."/>
            <person name="Mussgnug J.H."/>
            <person name="Kruse O."/>
        </authorList>
    </citation>
    <scope>NUCLEOTIDE SEQUENCE [LARGE SCALE GENOMIC DNA]</scope>
    <source>
        <strain evidence="1 2">SAG 48.87</strain>
    </source>
</reference>
<dbReference type="AlphaFoldDB" id="A0A0D2NM82"/>
<gene>
    <name evidence="1" type="ORF">MNEG_2212</name>
</gene>
<organism evidence="1 2">
    <name type="scientific">Monoraphidium neglectum</name>
    <dbReference type="NCBI Taxonomy" id="145388"/>
    <lineage>
        <taxon>Eukaryota</taxon>
        <taxon>Viridiplantae</taxon>
        <taxon>Chlorophyta</taxon>
        <taxon>core chlorophytes</taxon>
        <taxon>Chlorophyceae</taxon>
        <taxon>CS clade</taxon>
        <taxon>Sphaeropleales</taxon>
        <taxon>Selenastraceae</taxon>
        <taxon>Monoraphidium</taxon>
    </lineage>
</organism>
<protein>
    <submittedName>
        <fullName evidence="1">Uncharacterized protein</fullName>
    </submittedName>
</protein>
<dbReference type="KEGG" id="mng:MNEG_2212"/>
<sequence>MLEDHRSSYELTMDDIRDAYDVCSMIPAPNERAACYSCYGLDGSRMADYYDHVTALESALAAAPAAARPAGAAQRDGCASVTASMAE</sequence>
<dbReference type="RefSeq" id="XP_013904760.1">
    <property type="nucleotide sequence ID" value="XM_014049306.1"/>
</dbReference>
<accession>A0A0D2NM82</accession>
<name>A0A0D2NM82_9CHLO</name>
<evidence type="ECO:0000313" key="2">
    <source>
        <dbReference type="Proteomes" id="UP000054498"/>
    </source>
</evidence>